<dbReference type="Pfam" id="PF04227">
    <property type="entry name" value="Indigoidine_A"/>
    <property type="match status" value="1"/>
</dbReference>
<dbReference type="GO" id="GO:0005737">
    <property type="term" value="C:cytoplasm"/>
    <property type="evidence" value="ECO:0007669"/>
    <property type="project" value="TreeGrafter"/>
</dbReference>
<evidence type="ECO:0000313" key="7">
    <source>
        <dbReference type="EMBL" id="CCH44330.1"/>
    </source>
</evidence>
<dbReference type="InParanoid" id="K0KGP6"/>
<dbReference type="AlphaFoldDB" id="K0KGP6"/>
<protein>
    <recommendedName>
        <fullName evidence="6">Carbohydrate kinase PfkB domain-containing protein</fullName>
    </recommendedName>
</protein>
<dbReference type="InterPro" id="IPR011611">
    <property type="entry name" value="PfkB_dom"/>
</dbReference>
<dbReference type="GO" id="GO:0046872">
    <property type="term" value="F:metal ion binding"/>
    <property type="evidence" value="ECO:0007669"/>
    <property type="project" value="UniProtKB-KW"/>
</dbReference>
<gene>
    <name evidence="7" type="ORF">BN7_3892</name>
</gene>
<comment type="caution">
    <text evidence="7">The sequence shown here is derived from an EMBL/GenBank/DDBJ whole genome shotgun (WGS) entry which is preliminary data.</text>
</comment>
<dbReference type="InterPro" id="IPR007342">
    <property type="entry name" value="PsuG"/>
</dbReference>
<dbReference type="CDD" id="cd01941">
    <property type="entry name" value="YeiC_kinase_like"/>
    <property type="match status" value="1"/>
</dbReference>
<dbReference type="GO" id="GO:0004730">
    <property type="term" value="F:pseudouridylate synthase activity"/>
    <property type="evidence" value="ECO:0007669"/>
    <property type="project" value="InterPro"/>
</dbReference>
<dbReference type="Pfam" id="PF00294">
    <property type="entry name" value="PfkB"/>
    <property type="match status" value="1"/>
</dbReference>
<dbReference type="Gene3D" id="3.40.1190.20">
    <property type="match status" value="1"/>
</dbReference>
<keyword evidence="1" id="KW-0479">Metal-binding</keyword>
<name>K0KGP6_WICCF</name>
<dbReference type="SUPFAM" id="SSF53613">
    <property type="entry name" value="Ribokinase-like"/>
    <property type="match status" value="1"/>
</dbReference>
<keyword evidence="5" id="KW-0326">Glycosidase</keyword>
<accession>K0KGP6</accession>
<evidence type="ECO:0000256" key="4">
    <source>
        <dbReference type="ARBA" id="ARBA00023239"/>
    </source>
</evidence>
<reference evidence="7 8" key="1">
    <citation type="journal article" date="2012" name="Eukaryot. Cell">
        <title>Draft genome sequence of Wickerhamomyces ciferrii NRRL Y-1031 F-60-10.</title>
        <authorList>
            <person name="Schneider J."/>
            <person name="Andrea H."/>
            <person name="Blom J."/>
            <person name="Jaenicke S."/>
            <person name="Ruckert C."/>
            <person name="Schorsch C."/>
            <person name="Szczepanowski R."/>
            <person name="Farwick M."/>
            <person name="Goesmann A."/>
            <person name="Puhler A."/>
            <person name="Schaffer S."/>
            <person name="Tauch A."/>
            <person name="Kohler T."/>
            <person name="Brinkrolf K."/>
        </authorList>
    </citation>
    <scope>NUCLEOTIDE SEQUENCE [LARGE SCALE GENOMIC DNA]</scope>
    <source>
        <strain evidence="8">ATCC 14091 / BCRC 22168 / CBS 111 / JCM 3599 / NBRC 0793 / NRRL Y-1031 F-60-10</strain>
    </source>
</reference>
<feature type="domain" description="Carbohydrate kinase PfkB" evidence="6">
    <location>
        <begin position="346"/>
        <end position="516"/>
    </location>
</feature>
<dbReference type="STRING" id="1206466.K0KGP6"/>
<evidence type="ECO:0000256" key="2">
    <source>
        <dbReference type="ARBA" id="ARBA00022801"/>
    </source>
</evidence>
<dbReference type="Proteomes" id="UP000009328">
    <property type="component" value="Unassembled WGS sequence"/>
</dbReference>
<evidence type="ECO:0000256" key="3">
    <source>
        <dbReference type="ARBA" id="ARBA00023211"/>
    </source>
</evidence>
<dbReference type="EMBL" id="CAIF01000120">
    <property type="protein sequence ID" value="CCH44330.1"/>
    <property type="molecule type" value="Genomic_DNA"/>
</dbReference>
<dbReference type="InterPro" id="IPR022830">
    <property type="entry name" value="Indigdn_synthA-like"/>
</dbReference>
<dbReference type="eggNOG" id="KOG3009">
    <property type="taxonomic scope" value="Eukaryota"/>
</dbReference>
<keyword evidence="2" id="KW-0378">Hydrolase</keyword>
<dbReference type="HAMAP" id="MF_01876">
    <property type="entry name" value="PsiMP_glycosidase"/>
    <property type="match status" value="1"/>
</dbReference>
<evidence type="ECO:0000256" key="5">
    <source>
        <dbReference type="ARBA" id="ARBA00023295"/>
    </source>
</evidence>
<proteinExistence type="inferred from homology"/>
<sequence length="712" mass="77689">MLRSLRPIGKRCYSTLKISEEIQQALVENKSIVSLESTIITHGLPFPQNLNMAQQVEKEIRLKGAIPATTAFINGIPKVGLNYNELESLASSTSNATKVSRRDIPYVVSQKLNGGTTISGTMILSERAGIKIFATGGLGGVHRDGENSMDISADLDELSKTSVAVVCAGPKSILDIERTIEYLETKGVFVGTLGSSGTNIPGFYTRDSSVSSPYNFQNFKQAADIIHQGDLLKLNNGFLFCIPPPEEIALDSTFINGIINQANDEALAKGIKGKQLTPFLLSKIAQATKGESVKSNIEFVLNNARSATEIAIEYSKLNNTSKNFTYQPPIIPKPKSTEKNSQQIDSIVIGSVALDTYCKTESPALLRDSNPSKITSSIGGVGYNVALESTKLGNSSLKFISVVGDDIQGKSLINSLRTKHNAIHIAENSTTSQYISHHDNDGELIIAAADMGIVENNLPIEHIENEIKNSKPRIVLFDANISTKTMQFLIELSAELKFKLIFEPTSAHKSKKISELKMSVFPNNSIELATPTINELKYIYESLEDLGKFELNDWFPVIDALSVDKSIRSKLEAASLRDPFYKKLLFEGIFQSAISLLPFIKTLIIKDGSNGVYLVSIYEDEVQLNSNAKLSIASTTKEFKGHKIGILFEHYEAIKLDQQISNVTGAGDALAGSLLTSLTQSSTTPANVFTSNERNEVINNALKQAVNRLLLN</sequence>
<dbReference type="SUPFAM" id="SSF110581">
    <property type="entry name" value="Indigoidine synthase A-like"/>
    <property type="match status" value="1"/>
</dbReference>
<dbReference type="Gene3D" id="3.40.1790.10">
    <property type="entry name" value="Indigoidine synthase domain"/>
    <property type="match status" value="1"/>
</dbReference>
<dbReference type="InterPro" id="IPR029056">
    <property type="entry name" value="Ribokinase-like"/>
</dbReference>
<dbReference type="HOGENOM" id="CLU_012201_3_0_1"/>
<evidence type="ECO:0000313" key="8">
    <source>
        <dbReference type="Proteomes" id="UP000009328"/>
    </source>
</evidence>
<keyword evidence="3" id="KW-0464">Manganese</keyword>
<evidence type="ECO:0000259" key="6">
    <source>
        <dbReference type="Pfam" id="PF00294"/>
    </source>
</evidence>
<dbReference type="GO" id="GO:0016798">
    <property type="term" value="F:hydrolase activity, acting on glycosyl bonds"/>
    <property type="evidence" value="ECO:0007669"/>
    <property type="project" value="UniProtKB-KW"/>
</dbReference>
<evidence type="ECO:0000256" key="1">
    <source>
        <dbReference type="ARBA" id="ARBA00022723"/>
    </source>
</evidence>
<organism evidence="7 8">
    <name type="scientific">Wickerhamomyces ciferrii (strain ATCC 14091 / BCRC 22168 / CBS 111 / JCM 3599 / NBRC 0793 / NRRL Y-1031 F-60-10)</name>
    <name type="common">Yeast</name>
    <name type="synonym">Pichia ciferrii</name>
    <dbReference type="NCBI Taxonomy" id="1206466"/>
    <lineage>
        <taxon>Eukaryota</taxon>
        <taxon>Fungi</taxon>
        <taxon>Dikarya</taxon>
        <taxon>Ascomycota</taxon>
        <taxon>Saccharomycotina</taxon>
        <taxon>Saccharomycetes</taxon>
        <taxon>Phaffomycetales</taxon>
        <taxon>Wickerhamomycetaceae</taxon>
        <taxon>Wickerhamomyces</taxon>
    </lineage>
</organism>
<keyword evidence="8" id="KW-1185">Reference proteome</keyword>
<dbReference type="PANTHER" id="PTHR42909:SF1">
    <property type="entry name" value="CARBOHYDRATE KINASE PFKB DOMAIN-CONTAINING PROTEIN"/>
    <property type="match status" value="1"/>
</dbReference>
<keyword evidence="4" id="KW-0456">Lyase</keyword>
<dbReference type="PANTHER" id="PTHR42909">
    <property type="entry name" value="ZGC:136858"/>
    <property type="match status" value="1"/>
</dbReference>